<keyword evidence="2" id="KW-1003">Cell membrane</keyword>
<evidence type="ECO:0000313" key="10">
    <source>
        <dbReference type="Proteomes" id="UP000679848"/>
    </source>
</evidence>
<feature type="transmembrane region" description="Helical" evidence="7">
    <location>
        <begin position="274"/>
        <end position="296"/>
    </location>
</feature>
<accession>A0A810Q7J8</accession>
<keyword evidence="10" id="KW-1185">Reference proteome</keyword>
<evidence type="ECO:0000256" key="7">
    <source>
        <dbReference type="SAM" id="Phobius"/>
    </source>
</evidence>
<name>A0A810Q7J8_9FIRM</name>
<organism evidence="9 10">
    <name type="scientific">Pusillibacter faecalis</name>
    <dbReference type="NCBI Taxonomy" id="2714358"/>
    <lineage>
        <taxon>Bacteria</taxon>
        <taxon>Bacillati</taxon>
        <taxon>Bacillota</taxon>
        <taxon>Clostridia</taxon>
        <taxon>Eubacteriales</taxon>
        <taxon>Oscillospiraceae</taxon>
        <taxon>Pusillibacter</taxon>
    </lineage>
</organism>
<evidence type="ECO:0000256" key="1">
    <source>
        <dbReference type="ARBA" id="ARBA00004429"/>
    </source>
</evidence>
<feature type="transmembrane region" description="Helical" evidence="7">
    <location>
        <begin position="243"/>
        <end position="262"/>
    </location>
</feature>
<keyword evidence="5 7" id="KW-1133">Transmembrane helix</keyword>
<feature type="transmembrane region" description="Helical" evidence="7">
    <location>
        <begin position="176"/>
        <end position="196"/>
    </location>
</feature>
<dbReference type="Proteomes" id="UP000679848">
    <property type="component" value="Chromosome"/>
</dbReference>
<evidence type="ECO:0000256" key="3">
    <source>
        <dbReference type="ARBA" id="ARBA00022519"/>
    </source>
</evidence>
<evidence type="ECO:0000313" key="9">
    <source>
        <dbReference type="EMBL" id="BCK84249.1"/>
    </source>
</evidence>
<sequence>MTATVGLLFLVFFCLLAIGVPVLASIGLGVIANSLMGGVVSLAYIVRNMVQALDSFTVLAVPLFILAGEIMGQGGISKKLFNFANACMGRFTGGVPMATVLTCMLFGAISGSGQATFAAVGSIMIPAMEEQGYDKTFVTGVTAASGGLGVLIPPSLPMVMFAITVGTVSIDSMLTAGIIPGVLCGTALMIYCYIYCKRHPVKIHCQQETMGIFESIKDGFWALMTPVVILGGIYSGLFTATEAAAVACVYALIVSLFIYRTVTIKQLPGILLRAAGLNAPILIIVAAATVLGRALAIQNVPEALAAAILSITNSKWMIMLLLNILLLVVGMLMETLSAITILAPILMPVAMGVGVDPIHFGVIMVANLAIGFITPPVGTNLYTAASITGIPVKNLCKAIIGPVIALLIAQLFLVLIPQLSTFLPGLL</sequence>
<keyword evidence="3" id="KW-0997">Cell inner membrane</keyword>
<dbReference type="InterPro" id="IPR010656">
    <property type="entry name" value="DctM"/>
</dbReference>
<dbReference type="EMBL" id="AP023420">
    <property type="protein sequence ID" value="BCK84249.1"/>
    <property type="molecule type" value="Genomic_DNA"/>
</dbReference>
<dbReference type="InterPro" id="IPR004681">
    <property type="entry name" value="TRAP_DctM"/>
</dbReference>
<keyword evidence="4 7" id="KW-0812">Transmembrane</keyword>
<dbReference type="PANTHER" id="PTHR33362:SF3">
    <property type="entry name" value="SIALIC ACID TRAP TRANSPORTER PERMEASE PROTEIN SIAT"/>
    <property type="match status" value="1"/>
</dbReference>
<dbReference type="GO" id="GO:0005886">
    <property type="term" value="C:plasma membrane"/>
    <property type="evidence" value="ECO:0007669"/>
    <property type="project" value="UniProtKB-SubCell"/>
</dbReference>
<feature type="transmembrane region" description="Helical" evidence="7">
    <location>
        <begin position="137"/>
        <end position="156"/>
    </location>
</feature>
<feature type="transmembrane region" description="Helical" evidence="7">
    <location>
        <begin position="398"/>
        <end position="416"/>
    </location>
</feature>
<evidence type="ECO:0000256" key="6">
    <source>
        <dbReference type="ARBA" id="ARBA00023136"/>
    </source>
</evidence>
<gene>
    <name evidence="9" type="ORF">MM59RIKEN_15680</name>
</gene>
<evidence type="ECO:0000256" key="2">
    <source>
        <dbReference type="ARBA" id="ARBA00022475"/>
    </source>
</evidence>
<comment type="subcellular location">
    <subcellularLocation>
        <location evidence="1">Cell inner membrane</location>
        <topology evidence="1">Multi-pass membrane protein</topology>
    </subcellularLocation>
</comment>
<feature type="transmembrane region" description="Helical" evidence="7">
    <location>
        <begin position="96"/>
        <end position="125"/>
    </location>
</feature>
<dbReference type="KEGG" id="pfaa:MM59RIKEN_15680"/>
<evidence type="ECO:0000256" key="5">
    <source>
        <dbReference type="ARBA" id="ARBA00022989"/>
    </source>
</evidence>
<feature type="transmembrane region" description="Helical" evidence="7">
    <location>
        <begin position="220"/>
        <end position="237"/>
    </location>
</feature>
<dbReference type="PIRSF" id="PIRSF006066">
    <property type="entry name" value="HI0050"/>
    <property type="match status" value="1"/>
</dbReference>
<feature type="transmembrane region" description="Helical" evidence="7">
    <location>
        <begin position="316"/>
        <end position="346"/>
    </location>
</feature>
<feature type="transmembrane region" description="Helical" evidence="7">
    <location>
        <begin position="29"/>
        <end position="46"/>
    </location>
</feature>
<protein>
    <recommendedName>
        <fullName evidence="8">TRAP C4-dicarboxylate transport system permease DctM subunit domain-containing protein</fullName>
    </recommendedName>
</protein>
<dbReference type="Pfam" id="PF06808">
    <property type="entry name" value="DctM"/>
    <property type="match status" value="1"/>
</dbReference>
<proteinExistence type="predicted"/>
<feature type="domain" description="TRAP C4-dicarboxylate transport system permease DctM subunit" evidence="8">
    <location>
        <begin position="9"/>
        <end position="418"/>
    </location>
</feature>
<keyword evidence="6 7" id="KW-0472">Membrane</keyword>
<dbReference type="RefSeq" id="WP_213543055.1">
    <property type="nucleotide sequence ID" value="NZ_AP023420.1"/>
</dbReference>
<dbReference type="NCBIfam" id="TIGR00786">
    <property type="entry name" value="dctM"/>
    <property type="match status" value="1"/>
</dbReference>
<dbReference type="GO" id="GO:0022857">
    <property type="term" value="F:transmembrane transporter activity"/>
    <property type="evidence" value="ECO:0007669"/>
    <property type="project" value="TreeGrafter"/>
</dbReference>
<evidence type="ECO:0000256" key="4">
    <source>
        <dbReference type="ARBA" id="ARBA00022692"/>
    </source>
</evidence>
<evidence type="ECO:0000259" key="8">
    <source>
        <dbReference type="Pfam" id="PF06808"/>
    </source>
</evidence>
<feature type="transmembrane region" description="Helical" evidence="7">
    <location>
        <begin position="58"/>
        <end position="76"/>
    </location>
</feature>
<dbReference type="PANTHER" id="PTHR33362">
    <property type="entry name" value="SIALIC ACID TRAP TRANSPORTER PERMEASE PROTEIN SIAT-RELATED"/>
    <property type="match status" value="1"/>
</dbReference>
<dbReference type="AlphaFoldDB" id="A0A810Q7J8"/>
<reference evidence="9" key="1">
    <citation type="submission" date="2020-09" db="EMBL/GenBank/DDBJ databases">
        <title>New species isolated from human feces.</title>
        <authorList>
            <person name="Kitahara M."/>
            <person name="Shigeno Y."/>
            <person name="Shime M."/>
            <person name="Matsumoto Y."/>
            <person name="Nakamura S."/>
            <person name="Motooka D."/>
            <person name="Fukuoka S."/>
            <person name="Nishikawa H."/>
            <person name="Benno Y."/>
        </authorList>
    </citation>
    <scope>NUCLEOTIDE SEQUENCE</scope>
    <source>
        <strain evidence="9">MM59</strain>
    </source>
</reference>
<feature type="transmembrane region" description="Helical" evidence="7">
    <location>
        <begin position="358"/>
        <end position="378"/>
    </location>
</feature>